<feature type="coiled-coil region" evidence="3">
    <location>
        <begin position="190"/>
        <end position="238"/>
    </location>
</feature>
<dbReference type="RefSeq" id="XP_031383781.1">
    <property type="nucleotide sequence ID" value="XM_031527921.1"/>
</dbReference>
<keyword evidence="3" id="KW-0175">Coiled coil</keyword>
<dbReference type="AlphaFoldDB" id="A0A6P8CN46"/>
<reference evidence="4" key="1">
    <citation type="journal article" date="2020" name="Plant Biotechnol. J.">
        <title>The pomegranate (Punica granatum L.) draft genome dissects genetic divergence between soft- and hard-seeded cultivars.</title>
        <authorList>
            <person name="Luo X."/>
            <person name="Li H."/>
            <person name="Wu Z."/>
            <person name="Yao W."/>
            <person name="Zhao P."/>
            <person name="Cao D."/>
            <person name="Yu H."/>
            <person name="Li K."/>
            <person name="Poudel K."/>
            <person name="Zhao D."/>
            <person name="Zhang F."/>
            <person name="Xia X."/>
            <person name="Chen L."/>
            <person name="Wang Q."/>
            <person name="Jing D."/>
            <person name="Cao S."/>
        </authorList>
    </citation>
    <scope>NUCLEOTIDE SEQUENCE [LARGE SCALE GENOMIC DNA]</scope>
</reference>
<dbReference type="RefSeq" id="XP_031383783.1">
    <property type="nucleotide sequence ID" value="XM_031527923.1"/>
</dbReference>
<dbReference type="RefSeq" id="XP_031383784.1">
    <property type="nucleotide sequence ID" value="XM_031527924.1"/>
</dbReference>
<dbReference type="InterPro" id="IPR007930">
    <property type="entry name" value="DUF724"/>
</dbReference>
<dbReference type="RefSeq" id="XP_031383786.1">
    <property type="nucleotide sequence ID" value="XM_031527926.1"/>
</dbReference>
<evidence type="ECO:0000313" key="5">
    <source>
        <dbReference type="RefSeq" id="XP_031383781.1"/>
    </source>
</evidence>
<evidence type="ECO:0000313" key="9">
    <source>
        <dbReference type="RefSeq" id="XP_031383785.1"/>
    </source>
</evidence>
<evidence type="ECO:0000313" key="11">
    <source>
        <dbReference type="RefSeq" id="XP_031383787.1"/>
    </source>
</evidence>
<name>A0A6P8CN46_PUNGR</name>
<reference evidence="5 6" key="2">
    <citation type="submission" date="2025-04" db="UniProtKB">
        <authorList>
            <consortium name="RefSeq"/>
        </authorList>
    </citation>
    <scope>IDENTIFICATION</scope>
    <source>
        <tissue evidence="5 6">Leaf</tissue>
    </source>
</reference>
<evidence type="ECO:0000256" key="2">
    <source>
        <dbReference type="ARBA" id="ARBA00022604"/>
    </source>
</evidence>
<evidence type="ECO:0000256" key="1">
    <source>
        <dbReference type="ARBA" id="ARBA00022448"/>
    </source>
</evidence>
<gene>
    <name evidence="5 6 7 8 9 10 11" type="primary">LOC116197709</name>
</gene>
<evidence type="ECO:0000313" key="7">
    <source>
        <dbReference type="RefSeq" id="XP_031383783.1"/>
    </source>
</evidence>
<evidence type="ECO:0000313" key="10">
    <source>
        <dbReference type="RefSeq" id="XP_031383786.1"/>
    </source>
</evidence>
<protein>
    <submittedName>
        <fullName evidence="5 6">DUF724 domain-containing protein 5-like isoform X1</fullName>
    </submittedName>
</protein>
<dbReference type="GeneID" id="116197709"/>
<proteinExistence type="predicted"/>
<keyword evidence="4" id="KW-1185">Reference proteome</keyword>
<keyword evidence="2" id="KW-0341">Growth regulation</keyword>
<dbReference type="Pfam" id="PF05266">
    <property type="entry name" value="DUF724"/>
    <property type="match status" value="1"/>
</dbReference>
<keyword evidence="1" id="KW-0813">Transport</keyword>
<dbReference type="Proteomes" id="UP000515151">
    <property type="component" value="Chromosome 2"/>
</dbReference>
<dbReference type="RefSeq" id="XP_031383785.1">
    <property type="nucleotide sequence ID" value="XM_031527925.1"/>
</dbReference>
<dbReference type="RefSeq" id="XP_031383787.1">
    <property type="nucleotide sequence ID" value="XM_031527927.1"/>
</dbReference>
<accession>A0A6P8CN46</accession>
<dbReference type="OrthoDB" id="687110at2759"/>
<dbReference type="RefSeq" id="XP_031383782.1">
    <property type="nucleotide sequence ID" value="XM_031527922.1"/>
</dbReference>
<organism evidence="4 8">
    <name type="scientific">Punica granatum</name>
    <name type="common">Pomegranate</name>
    <dbReference type="NCBI Taxonomy" id="22663"/>
    <lineage>
        <taxon>Eukaryota</taxon>
        <taxon>Viridiplantae</taxon>
        <taxon>Streptophyta</taxon>
        <taxon>Embryophyta</taxon>
        <taxon>Tracheophyta</taxon>
        <taxon>Spermatophyta</taxon>
        <taxon>Magnoliopsida</taxon>
        <taxon>eudicotyledons</taxon>
        <taxon>Gunneridae</taxon>
        <taxon>Pentapetalae</taxon>
        <taxon>rosids</taxon>
        <taxon>malvids</taxon>
        <taxon>Myrtales</taxon>
        <taxon>Lythraceae</taxon>
        <taxon>Punica</taxon>
    </lineage>
</organism>
<evidence type="ECO:0000313" key="6">
    <source>
        <dbReference type="RefSeq" id="XP_031383782.1"/>
    </source>
</evidence>
<evidence type="ECO:0000313" key="4">
    <source>
        <dbReference type="Proteomes" id="UP000515151"/>
    </source>
</evidence>
<evidence type="ECO:0000313" key="8">
    <source>
        <dbReference type="RefSeq" id="XP_031383784.1"/>
    </source>
</evidence>
<sequence length="271" mass="30274">MLQQQKICCIMFELSVIQESELTDRYKGGTPPKFRISITTIGASATEGHSSLDDAEQALVREAETQAEMETPTAKMGIETPLDESDSSPFIKSSPVWKAVESMQVFEKFPQNPHFLPLTDYNKGSRGGLAIGHMVTFANVVDKAFRLKITDPVQSFITCLEALQPLESHGFNITAIEVRLMKMLSVIERLQKLDNEQVEVERRISELTSENIEIAKEIAKLNEKMRNLQDEHAYAIAMKKNKDSEITALRESLAAISASIQSIQLDPEDAT</sequence>
<evidence type="ECO:0000256" key="3">
    <source>
        <dbReference type="SAM" id="Coils"/>
    </source>
</evidence>